<dbReference type="Gene3D" id="3.10.180.10">
    <property type="entry name" value="2,3-Dihydroxybiphenyl 1,2-Dioxygenase, domain 1"/>
    <property type="match status" value="2"/>
</dbReference>
<dbReference type="EMBL" id="SMLB01000002">
    <property type="protein sequence ID" value="TDD72571.1"/>
    <property type="molecule type" value="Genomic_DNA"/>
</dbReference>
<feature type="region of interest" description="Disordered" evidence="2">
    <location>
        <begin position="1"/>
        <end position="22"/>
    </location>
</feature>
<dbReference type="SUPFAM" id="SSF54593">
    <property type="entry name" value="Glyoxalase/Bleomycin resistance protein/Dihydroxybiphenyl dioxygenase"/>
    <property type="match status" value="1"/>
</dbReference>
<reference evidence="4 5" key="1">
    <citation type="submission" date="2019-02" db="EMBL/GenBank/DDBJ databases">
        <title>Draft genome sequences of novel Actinobacteria.</title>
        <authorList>
            <person name="Sahin N."/>
            <person name="Ay H."/>
            <person name="Saygin H."/>
        </authorList>
    </citation>
    <scope>NUCLEOTIDE SEQUENCE [LARGE SCALE GENOMIC DNA]</scope>
    <source>
        <strain evidence="4 5">8K307</strain>
    </source>
</reference>
<accession>A0A4R5AJ39</accession>
<protein>
    <recommendedName>
        <fullName evidence="3">VOC domain-containing protein</fullName>
    </recommendedName>
</protein>
<evidence type="ECO:0000259" key="3">
    <source>
        <dbReference type="PROSITE" id="PS51819"/>
    </source>
</evidence>
<dbReference type="InterPro" id="IPR051785">
    <property type="entry name" value="MMCE/EMCE_epimerase"/>
</dbReference>
<dbReference type="GO" id="GO:0046872">
    <property type="term" value="F:metal ion binding"/>
    <property type="evidence" value="ECO:0007669"/>
    <property type="project" value="UniProtKB-KW"/>
</dbReference>
<evidence type="ECO:0000256" key="1">
    <source>
        <dbReference type="ARBA" id="ARBA00022723"/>
    </source>
</evidence>
<evidence type="ECO:0000313" key="5">
    <source>
        <dbReference type="Proteomes" id="UP000295217"/>
    </source>
</evidence>
<organism evidence="4 5">
    <name type="scientific">Jiangella aurantiaca</name>
    <dbReference type="NCBI Taxonomy" id="2530373"/>
    <lineage>
        <taxon>Bacteria</taxon>
        <taxon>Bacillati</taxon>
        <taxon>Actinomycetota</taxon>
        <taxon>Actinomycetes</taxon>
        <taxon>Jiangellales</taxon>
        <taxon>Jiangellaceae</taxon>
        <taxon>Jiangella</taxon>
    </lineage>
</organism>
<dbReference type="InterPro" id="IPR029068">
    <property type="entry name" value="Glyas_Bleomycin-R_OHBP_Dase"/>
</dbReference>
<dbReference type="OrthoDB" id="9798430at2"/>
<keyword evidence="5" id="KW-1185">Reference proteome</keyword>
<name>A0A4R5AJ39_9ACTN</name>
<proteinExistence type="predicted"/>
<dbReference type="PANTHER" id="PTHR43048:SF3">
    <property type="entry name" value="METHYLMALONYL-COA EPIMERASE, MITOCHONDRIAL"/>
    <property type="match status" value="1"/>
</dbReference>
<comment type="caution">
    <text evidence="4">The sequence shown here is derived from an EMBL/GenBank/DDBJ whole genome shotgun (WGS) entry which is preliminary data.</text>
</comment>
<dbReference type="InterPro" id="IPR037523">
    <property type="entry name" value="VOC_core"/>
</dbReference>
<evidence type="ECO:0000313" key="4">
    <source>
        <dbReference type="EMBL" id="TDD72571.1"/>
    </source>
</evidence>
<dbReference type="InterPro" id="IPR004360">
    <property type="entry name" value="Glyas_Fos-R_dOase_dom"/>
</dbReference>
<feature type="domain" description="VOC" evidence="3">
    <location>
        <begin position="48"/>
        <end position="170"/>
    </location>
</feature>
<dbReference type="Proteomes" id="UP000295217">
    <property type="component" value="Unassembled WGS sequence"/>
</dbReference>
<dbReference type="GO" id="GO:0046491">
    <property type="term" value="P:L-methylmalonyl-CoA metabolic process"/>
    <property type="evidence" value="ECO:0007669"/>
    <property type="project" value="TreeGrafter"/>
</dbReference>
<dbReference type="Pfam" id="PF00903">
    <property type="entry name" value="Glyoxalase"/>
    <property type="match status" value="1"/>
</dbReference>
<gene>
    <name evidence="4" type="ORF">E1262_01535</name>
</gene>
<evidence type="ECO:0000256" key="2">
    <source>
        <dbReference type="SAM" id="MobiDB-lite"/>
    </source>
</evidence>
<sequence length="295" mass="31275">MGRGLRPSIRPRPRRLRDSGADTEAERALARGSGPHQCAARGSGVNSGIRYLEIGAADLDRSRHFYAELLGLAEVDRPDAGAATACWFDAGPALVKVVQVVNGDPGEWRDDDLQGGIRHAGFKTADVDGLISRLEAAGTRVTAPPRDVLGDVRIAFFLDPDGARLELVRGALAYERVGSPRLVAAEAAGLPGPDAPPRFDHVGITASDFDTTSRYWRSVGYEVIGDIRHHDDPRGFLMTYLGAGGSVVEIFSFDVATAQPAAWAENRLGLRGIGVVIPGGAAVDVPDGVHAEVAR</sequence>
<dbReference type="GO" id="GO:0004493">
    <property type="term" value="F:methylmalonyl-CoA epimerase activity"/>
    <property type="evidence" value="ECO:0007669"/>
    <property type="project" value="TreeGrafter"/>
</dbReference>
<dbReference type="PANTHER" id="PTHR43048">
    <property type="entry name" value="METHYLMALONYL-COA EPIMERASE"/>
    <property type="match status" value="1"/>
</dbReference>
<keyword evidence="1" id="KW-0479">Metal-binding</keyword>
<dbReference type="AlphaFoldDB" id="A0A4R5AJ39"/>
<dbReference type="PROSITE" id="PS51819">
    <property type="entry name" value="VOC"/>
    <property type="match status" value="1"/>
</dbReference>